<evidence type="ECO:0000313" key="2">
    <source>
        <dbReference type="Proteomes" id="UP001148662"/>
    </source>
</evidence>
<comment type="caution">
    <text evidence="1">The sequence shown here is derived from an EMBL/GenBank/DDBJ whole genome shotgun (WGS) entry which is preliminary data.</text>
</comment>
<name>A0ACC1RM95_9APHY</name>
<accession>A0ACC1RM95</accession>
<gene>
    <name evidence="1" type="ORF">NM688_g9019</name>
</gene>
<dbReference type="Proteomes" id="UP001148662">
    <property type="component" value="Unassembled WGS sequence"/>
</dbReference>
<organism evidence="1 2">
    <name type="scientific">Phlebia brevispora</name>
    <dbReference type="NCBI Taxonomy" id="194682"/>
    <lineage>
        <taxon>Eukaryota</taxon>
        <taxon>Fungi</taxon>
        <taxon>Dikarya</taxon>
        <taxon>Basidiomycota</taxon>
        <taxon>Agaricomycotina</taxon>
        <taxon>Agaricomycetes</taxon>
        <taxon>Polyporales</taxon>
        <taxon>Meruliaceae</taxon>
        <taxon>Phlebia</taxon>
    </lineage>
</organism>
<evidence type="ECO:0000313" key="1">
    <source>
        <dbReference type="EMBL" id="KAJ3521409.1"/>
    </source>
</evidence>
<sequence length="273" mass="30938">MAQEAVNARVQRHSTCAKAMQHDPCDSFYPVLLYCPPSFVVLIHFRPFIFSSSVHLSRSADSLWNLMQTQAATQGWSRSYLGFPGSPTPSIRQLSVRTIPCGALARNAYRRERGQKYCRSSPFGRDSTKQEGYLPYISTVCRSTARRSASSKLTLPPQAGFRNGLFGVSVREMHADVETAPSMGPRVSMWVLHDFPCPRSSFTYKDTWKVHSAAKVFAVAENTRRKDPFFLKSGIVATARRVGSVLDGNPRWTEYVYIVIFHYYVPIDVYIRY</sequence>
<dbReference type="EMBL" id="JANHOG010002636">
    <property type="protein sequence ID" value="KAJ3521409.1"/>
    <property type="molecule type" value="Genomic_DNA"/>
</dbReference>
<proteinExistence type="predicted"/>
<keyword evidence="2" id="KW-1185">Reference proteome</keyword>
<reference evidence="1" key="1">
    <citation type="submission" date="2022-07" db="EMBL/GenBank/DDBJ databases">
        <title>Genome Sequence of Phlebia brevispora.</title>
        <authorList>
            <person name="Buettner E."/>
        </authorList>
    </citation>
    <scope>NUCLEOTIDE SEQUENCE</scope>
    <source>
        <strain evidence="1">MPL23</strain>
    </source>
</reference>
<protein>
    <submittedName>
        <fullName evidence="1">Uncharacterized protein</fullName>
    </submittedName>
</protein>